<feature type="compositionally biased region" description="Basic residues" evidence="1">
    <location>
        <begin position="249"/>
        <end position="270"/>
    </location>
</feature>
<protein>
    <submittedName>
        <fullName evidence="2">Uncharacterized protein</fullName>
    </submittedName>
</protein>
<dbReference type="GO" id="GO:0032196">
    <property type="term" value="P:transposition"/>
    <property type="evidence" value="ECO:0007669"/>
    <property type="project" value="InterPro"/>
</dbReference>
<dbReference type="PANTHER" id="PTHR33157">
    <property type="entry name" value="AUTONOMOUS TRANSPOSABLE ELEMENT EN-1 MOSAIC PROTEIN-RELATED"/>
    <property type="match status" value="1"/>
</dbReference>
<evidence type="ECO:0000256" key="1">
    <source>
        <dbReference type="SAM" id="MobiDB-lite"/>
    </source>
</evidence>
<feature type="compositionally biased region" description="Low complexity" evidence="1">
    <location>
        <begin position="165"/>
        <end position="180"/>
    </location>
</feature>
<dbReference type="Proteomes" id="UP001341281">
    <property type="component" value="Chromosome 01"/>
</dbReference>
<gene>
    <name evidence="2" type="ORF">U9M48_004446</name>
</gene>
<dbReference type="AlphaFoldDB" id="A0AAQ3PTA9"/>
<feature type="compositionally biased region" description="Basic and acidic residues" evidence="1">
    <location>
        <begin position="190"/>
        <end position="200"/>
    </location>
</feature>
<evidence type="ECO:0000313" key="3">
    <source>
        <dbReference type="Proteomes" id="UP001341281"/>
    </source>
</evidence>
<evidence type="ECO:0000313" key="2">
    <source>
        <dbReference type="EMBL" id="WVZ53518.1"/>
    </source>
</evidence>
<sequence length="270" mass="30684">MESGKHLSSGPIGVSRSMPDPMKVVVQEVVVKGAAVKLNGELLRYRLENEDDMEVRRSMRRHFCRAAEKVIDDVFYNARISAVCQYYKRIKEHESGVPPSFMDVFVRGHRGPDPTNPEVLCTEAAREKMMAYGEEMTQRHGPDFDWRQAEVCLWHGVVDYDQSISRASRSGSSSGSSRSSWTTRDTQAQEEAHAAREEARQATQTVERLTNMTAYMASYLQDIIARLGLDVNLPPFWPPQMSPQQGGCHHPRARNHLRGGRWHHRAPSHL</sequence>
<feature type="region of interest" description="Disordered" evidence="1">
    <location>
        <begin position="165"/>
        <end position="204"/>
    </location>
</feature>
<feature type="region of interest" description="Disordered" evidence="1">
    <location>
        <begin position="242"/>
        <end position="270"/>
    </location>
</feature>
<proteinExistence type="predicted"/>
<reference evidence="2 3" key="1">
    <citation type="submission" date="2024-02" db="EMBL/GenBank/DDBJ databases">
        <title>High-quality chromosome-scale genome assembly of Pensacola bahiagrass (Paspalum notatum Flugge var. saurae).</title>
        <authorList>
            <person name="Vega J.M."/>
            <person name="Podio M."/>
            <person name="Orjuela J."/>
            <person name="Siena L.A."/>
            <person name="Pessino S.C."/>
            <person name="Combes M.C."/>
            <person name="Mariac C."/>
            <person name="Albertini E."/>
            <person name="Pupilli F."/>
            <person name="Ortiz J.P.A."/>
            <person name="Leblanc O."/>
        </authorList>
    </citation>
    <scope>NUCLEOTIDE SEQUENCE [LARGE SCALE GENOMIC DNA]</scope>
    <source>
        <strain evidence="2">R1</strain>
        <tissue evidence="2">Leaf</tissue>
    </source>
</reference>
<name>A0AAQ3PTA9_PASNO</name>
<dbReference type="PANTHER" id="PTHR33157:SF14">
    <property type="entry name" value="AUTONOMOUS TRANSPOSABLE ELEMENT EN-1 MOSAIC PROTEIN"/>
    <property type="match status" value="1"/>
</dbReference>
<accession>A0AAQ3PTA9</accession>
<organism evidence="2 3">
    <name type="scientific">Paspalum notatum var. saurae</name>
    <dbReference type="NCBI Taxonomy" id="547442"/>
    <lineage>
        <taxon>Eukaryota</taxon>
        <taxon>Viridiplantae</taxon>
        <taxon>Streptophyta</taxon>
        <taxon>Embryophyta</taxon>
        <taxon>Tracheophyta</taxon>
        <taxon>Spermatophyta</taxon>
        <taxon>Magnoliopsida</taxon>
        <taxon>Liliopsida</taxon>
        <taxon>Poales</taxon>
        <taxon>Poaceae</taxon>
        <taxon>PACMAD clade</taxon>
        <taxon>Panicoideae</taxon>
        <taxon>Andropogonodae</taxon>
        <taxon>Paspaleae</taxon>
        <taxon>Paspalinae</taxon>
        <taxon>Paspalum</taxon>
    </lineage>
</organism>
<dbReference type="InterPro" id="IPR039266">
    <property type="entry name" value="EN-1/SPM"/>
</dbReference>
<dbReference type="EMBL" id="CP144745">
    <property type="protein sequence ID" value="WVZ53518.1"/>
    <property type="molecule type" value="Genomic_DNA"/>
</dbReference>
<keyword evidence="3" id="KW-1185">Reference proteome</keyword>